<dbReference type="InterPro" id="IPR000639">
    <property type="entry name" value="Epox_hydrolase-like"/>
</dbReference>
<dbReference type="AlphaFoldDB" id="A0A4Y3QW19"/>
<evidence type="ECO:0000259" key="3">
    <source>
        <dbReference type="Pfam" id="PF00561"/>
    </source>
</evidence>
<dbReference type="GO" id="GO:0016020">
    <property type="term" value="C:membrane"/>
    <property type="evidence" value="ECO:0007669"/>
    <property type="project" value="TreeGrafter"/>
</dbReference>
<protein>
    <submittedName>
        <fullName evidence="4">Hydrolase</fullName>
    </submittedName>
</protein>
<keyword evidence="5" id="KW-1185">Reference proteome</keyword>
<evidence type="ECO:0000256" key="1">
    <source>
        <dbReference type="ARBA" id="ARBA00022801"/>
    </source>
</evidence>
<dbReference type="PANTHER" id="PTHR43798:SF31">
    <property type="entry name" value="AB HYDROLASE SUPERFAMILY PROTEIN YCLE"/>
    <property type="match status" value="1"/>
</dbReference>
<dbReference type="SUPFAM" id="SSF53474">
    <property type="entry name" value="alpha/beta-Hydrolases"/>
    <property type="match status" value="1"/>
</dbReference>
<evidence type="ECO:0000256" key="2">
    <source>
        <dbReference type="SAM" id="MobiDB-lite"/>
    </source>
</evidence>
<dbReference type="InterPro" id="IPR029058">
    <property type="entry name" value="AB_hydrolase_fold"/>
</dbReference>
<organism evidence="4 5">
    <name type="scientific">Streptomyces cacaoi</name>
    <dbReference type="NCBI Taxonomy" id="1898"/>
    <lineage>
        <taxon>Bacteria</taxon>
        <taxon>Bacillati</taxon>
        <taxon>Actinomycetota</taxon>
        <taxon>Actinomycetes</taxon>
        <taxon>Kitasatosporales</taxon>
        <taxon>Streptomycetaceae</taxon>
        <taxon>Streptomyces</taxon>
    </lineage>
</organism>
<dbReference type="InterPro" id="IPR050266">
    <property type="entry name" value="AB_hydrolase_sf"/>
</dbReference>
<dbReference type="PRINTS" id="PR00111">
    <property type="entry name" value="ABHYDROLASE"/>
</dbReference>
<reference evidence="4 5" key="1">
    <citation type="submission" date="2019-06" db="EMBL/GenBank/DDBJ databases">
        <title>Whole genome shotgun sequence of Streptomyces cacaoi subsp. cacaoi NBRC 12748.</title>
        <authorList>
            <person name="Hosoyama A."/>
            <person name="Uohara A."/>
            <person name="Ohji S."/>
            <person name="Ichikawa N."/>
        </authorList>
    </citation>
    <scope>NUCLEOTIDE SEQUENCE [LARGE SCALE GENOMIC DNA]</scope>
    <source>
        <strain evidence="4 5">NBRC 12748</strain>
    </source>
</reference>
<sequence length="384" mass="38425">MSRPARALDAAPIPPAADDVPAGARTATTLTAGAAPAVAAPRGLTGRYTPPVPDRELTARSGDGVAFPVEVYGPGGGSAAGGAPAPAVVLVHGWTCSTLFWAPVIRELTATGHRVIAYDQRGHGRSPAPATPAACTTAMLADDLCAVLETALEPGERAVVGGHSLGGMTIMAAAGRARLRAHAAALLLCSTGAQHLPGQARVFPLPSERARAVAHRLLLHARTPLGPVTPLSRKALAYGTLGRAPRPDTVEATAALVHACPTPVRAAWGAVLAGLDLAARVPRLEVPTAVVAGTHDRLTPLPHARRLAALLPHCAGVHELAGRGHMTPLEEPETVSAVLAGLVRDHLPRPAGGAAASGTDGGTGAAGTAGPGAAAATSSTEESA</sequence>
<dbReference type="Pfam" id="PF00561">
    <property type="entry name" value="Abhydrolase_1"/>
    <property type="match status" value="1"/>
</dbReference>
<dbReference type="GO" id="GO:0016787">
    <property type="term" value="F:hydrolase activity"/>
    <property type="evidence" value="ECO:0007669"/>
    <property type="project" value="UniProtKB-KW"/>
</dbReference>
<dbReference type="EMBL" id="BJMM01000007">
    <property type="protein sequence ID" value="GEB49441.1"/>
    <property type="molecule type" value="Genomic_DNA"/>
</dbReference>
<comment type="caution">
    <text evidence="4">The sequence shown here is derived from an EMBL/GenBank/DDBJ whole genome shotgun (WGS) entry which is preliminary data.</text>
</comment>
<dbReference type="Gene3D" id="3.40.50.1820">
    <property type="entry name" value="alpha/beta hydrolase"/>
    <property type="match status" value="1"/>
</dbReference>
<proteinExistence type="predicted"/>
<dbReference type="Proteomes" id="UP000319210">
    <property type="component" value="Unassembled WGS sequence"/>
</dbReference>
<feature type="compositionally biased region" description="Low complexity" evidence="2">
    <location>
        <begin position="371"/>
        <end position="384"/>
    </location>
</feature>
<dbReference type="PRINTS" id="PR00412">
    <property type="entry name" value="EPOXHYDRLASE"/>
</dbReference>
<evidence type="ECO:0000313" key="5">
    <source>
        <dbReference type="Proteomes" id="UP000319210"/>
    </source>
</evidence>
<accession>A0A4Y3QW19</accession>
<feature type="region of interest" description="Disordered" evidence="2">
    <location>
        <begin position="350"/>
        <end position="384"/>
    </location>
</feature>
<name>A0A4Y3QW19_STRCI</name>
<feature type="domain" description="AB hydrolase-1" evidence="3">
    <location>
        <begin position="86"/>
        <end position="332"/>
    </location>
</feature>
<dbReference type="PANTHER" id="PTHR43798">
    <property type="entry name" value="MONOACYLGLYCEROL LIPASE"/>
    <property type="match status" value="1"/>
</dbReference>
<evidence type="ECO:0000313" key="4">
    <source>
        <dbReference type="EMBL" id="GEB49441.1"/>
    </source>
</evidence>
<gene>
    <name evidence="4" type="ORF">SCA03_19920</name>
</gene>
<feature type="region of interest" description="Disordered" evidence="2">
    <location>
        <begin position="1"/>
        <end position="21"/>
    </location>
</feature>
<keyword evidence="1 4" id="KW-0378">Hydrolase</keyword>
<feature type="compositionally biased region" description="Gly residues" evidence="2">
    <location>
        <begin position="359"/>
        <end position="370"/>
    </location>
</feature>
<dbReference type="InterPro" id="IPR000073">
    <property type="entry name" value="AB_hydrolase_1"/>
</dbReference>